<organism evidence="3 4">
    <name type="scientific">Cytospora chrysosperma</name>
    <name type="common">Cytospora canker fungus</name>
    <name type="synonym">Sphaeria chrysosperma</name>
    <dbReference type="NCBI Taxonomy" id="252740"/>
    <lineage>
        <taxon>Eukaryota</taxon>
        <taxon>Fungi</taxon>
        <taxon>Dikarya</taxon>
        <taxon>Ascomycota</taxon>
        <taxon>Pezizomycotina</taxon>
        <taxon>Sordariomycetes</taxon>
        <taxon>Sordariomycetidae</taxon>
        <taxon>Diaporthales</taxon>
        <taxon>Cytosporaceae</taxon>
        <taxon>Cytospora</taxon>
    </lineage>
</organism>
<feature type="region of interest" description="Disordered" evidence="1">
    <location>
        <begin position="93"/>
        <end position="687"/>
    </location>
</feature>
<feature type="compositionally biased region" description="Acidic residues" evidence="1">
    <location>
        <begin position="445"/>
        <end position="454"/>
    </location>
</feature>
<keyword evidence="2" id="KW-0472">Membrane</keyword>
<evidence type="ECO:0000256" key="2">
    <source>
        <dbReference type="SAM" id="Phobius"/>
    </source>
</evidence>
<sequence length="828" mass="91947">MPPRVSIVALINRDDGASCSNNAWDCLTTTSRFGIIFSIVIVILVSTWTYWYTVIRPRQERNKKENQDIELDLGNGHTFIITSGPYQRAVVVRGAASTSPPPPAYRPPTPGRGPLGPSDPDSPLSPQPSPRVSRTQIWPPPPHGVASQTASRDPRHPAQSFRAACPPSFQLGMPLQPQPAPMYPPQFMVPGPPPPPPVMITRPQPPLFAIVPPPPPPPPVPPAQRAVLPHPPPRIKPVKAGNNPQPPKPDNPRQPRVPSPGHASTIEDEESDRGGSLSPARRRSPSRSPAREQGRRRKRNSHRARSPSPSRRQSPSHELDDYRGRQRSRSPSPPPRQDRSLSAYSTHSDSSTSRSYRSSTSLDSELRSGLEDLIERAERRKRVREAERLQTLVDRYDREEQEAQGDRAGVDGHVSDTSSEAEPARRTATKKVQRSGTQRSHREDEADDTDDEHSEPERPRRRVTFHQPSLEVLESRVGRQAGSPSSSEGRPTREDMHHGQSRVGRRRCTPSPDERIVERPVATTLGTAESRIGRPRRPSPTREHVVSQRDHRVPHAGDSRIRQRSQRRAQAPPPMETSPQEADPTYKSPPAPHGGHPTVDDGLLLNVPRAVGPPSSTGATCGNGSQASEGSRTDRRRITSHYRRDRETRGHPGPSYPAHYRDRRQWNPPSPEEDSDDDEINNKQGKRGWVSRLASFLPMMARLATNNPAAREPGPRTGVDIGAWNLRKSTAVRAHYHHDLLLLAFASDERRIIQTTLAGEDHARQGLQTTPLAAVAARARLLKSAQRACSSPLSTPPSISQKRLLSRRWTEYAPERVVLAARRMEVPT</sequence>
<feature type="compositionally biased region" description="Basic and acidic residues" evidence="1">
    <location>
        <begin position="404"/>
        <end position="414"/>
    </location>
</feature>
<comment type="caution">
    <text evidence="3">The sequence shown here is derived from an EMBL/GenBank/DDBJ whole genome shotgun (WGS) entry which is preliminary data.</text>
</comment>
<keyword evidence="4" id="KW-1185">Reference proteome</keyword>
<evidence type="ECO:0000256" key="1">
    <source>
        <dbReference type="SAM" id="MobiDB-lite"/>
    </source>
</evidence>
<protein>
    <submittedName>
        <fullName evidence="3">Uncharacterized protein</fullName>
    </submittedName>
</protein>
<feature type="compositionally biased region" description="Basic and acidic residues" evidence="1">
    <location>
        <begin position="540"/>
        <end position="561"/>
    </location>
</feature>
<feature type="compositionally biased region" description="Basic and acidic residues" evidence="1">
    <location>
        <begin position="364"/>
        <end position="398"/>
    </location>
</feature>
<feature type="transmembrane region" description="Helical" evidence="2">
    <location>
        <begin position="33"/>
        <end position="54"/>
    </location>
</feature>
<feature type="compositionally biased region" description="Basic residues" evidence="1">
    <location>
        <begin position="294"/>
        <end position="305"/>
    </location>
</feature>
<evidence type="ECO:0000313" key="3">
    <source>
        <dbReference type="EMBL" id="ROV94640.1"/>
    </source>
</evidence>
<dbReference type="EMBL" id="LJZO01000027">
    <property type="protein sequence ID" value="ROV94640.1"/>
    <property type="molecule type" value="Genomic_DNA"/>
</dbReference>
<dbReference type="Proteomes" id="UP000284375">
    <property type="component" value="Unassembled WGS sequence"/>
</dbReference>
<dbReference type="OrthoDB" id="5238625at2759"/>
<keyword evidence="2" id="KW-1133">Transmembrane helix</keyword>
<feature type="compositionally biased region" description="Basic residues" evidence="1">
    <location>
        <begin position="499"/>
        <end position="508"/>
    </location>
</feature>
<feature type="compositionally biased region" description="Basic and acidic residues" evidence="1">
    <location>
        <begin position="631"/>
        <end position="650"/>
    </location>
</feature>
<feature type="compositionally biased region" description="Basic and acidic residues" evidence="1">
    <location>
        <begin position="315"/>
        <end position="324"/>
    </location>
</feature>
<reference evidence="3 4" key="1">
    <citation type="submission" date="2015-09" db="EMBL/GenBank/DDBJ databases">
        <title>Host preference determinants of Valsa canker pathogens revealed by comparative genomics.</title>
        <authorList>
            <person name="Yin Z."/>
            <person name="Huang L."/>
        </authorList>
    </citation>
    <scope>NUCLEOTIDE SEQUENCE [LARGE SCALE GENOMIC DNA]</scope>
    <source>
        <strain evidence="3 4">YSFL</strain>
    </source>
</reference>
<feature type="compositionally biased region" description="Pro residues" evidence="1">
    <location>
        <begin position="99"/>
        <end position="111"/>
    </location>
</feature>
<proteinExistence type="predicted"/>
<accession>A0A423VU93</accession>
<gene>
    <name evidence="3" type="ORF">VSDG_06191</name>
</gene>
<keyword evidence="2" id="KW-0812">Transmembrane</keyword>
<feature type="compositionally biased region" description="Pro residues" evidence="1">
    <location>
        <begin position="190"/>
        <end position="222"/>
    </location>
</feature>
<evidence type="ECO:0000313" key="4">
    <source>
        <dbReference type="Proteomes" id="UP000284375"/>
    </source>
</evidence>
<feature type="compositionally biased region" description="Low complexity" evidence="1">
    <location>
        <begin position="340"/>
        <end position="363"/>
    </location>
</feature>
<name>A0A423VU93_CYTCH</name>
<dbReference type="AlphaFoldDB" id="A0A423VU93"/>
<feature type="compositionally biased region" description="Polar residues" evidence="1">
    <location>
        <begin position="614"/>
        <end position="630"/>
    </location>
</feature>